<feature type="non-terminal residue" evidence="1">
    <location>
        <position position="1"/>
    </location>
</feature>
<reference evidence="1" key="1">
    <citation type="submission" date="2013-12" db="EMBL/GenBank/DDBJ databases">
        <title>A Varibaculum cambriense genome reconstructed from a premature infant gut community with otherwise low bacterial novelty that shifts toward anaerobic metabolism during the third week of life.</title>
        <authorList>
            <person name="Brown C.T."/>
            <person name="Sharon I."/>
            <person name="Thomas B.C."/>
            <person name="Castelle C.J."/>
            <person name="Morowitz M.J."/>
            <person name="Banfield J.F."/>
        </authorList>
    </citation>
    <scope>NUCLEOTIDE SEQUENCE</scope>
</reference>
<gene>
    <name evidence="1" type="ORF">Q604_UNBC06246G0001</name>
</gene>
<comment type="caution">
    <text evidence="1">The sequence shown here is derived from an EMBL/GenBank/DDBJ whole genome shotgun (WGS) entry which is preliminary data.</text>
</comment>
<proteinExistence type="predicted"/>
<accession>W1YBE4</accession>
<feature type="non-terminal residue" evidence="1">
    <location>
        <position position="110"/>
    </location>
</feature>
<sequence length="110" mass="12894">YATIERGDFSTCILKNIVLREAKIIKVDTKSMRKFFFDDTPPLQDLIRVDICKAKEHIRKIYQILEGISEDSMPEIKKILANELSSKNCIYDLTKLKNDVSEINWLTKHY</sequence>
<dbReference type="AlphaFoldDB" id="W1YBE4"/>
<evidence type="ECO:0000313" key="1">
    <source>
        <dbReference type="EMBL" id="ETJ39868.1"/>
    </source>
</evidence>
<name>W1YBE4_9ZZZZ</name>
<dbReference type="EMBL" id="AZMM01006246">
    <property type="protein sequence ID" value="ETJ39868.1"/>
    <property type="molecule type" value="Genomic_DNA"/>
</dbReference>
<organism evidence="1">
    <name type="scientific">human gut metagenome</name>
    <dbReference type="NCBI Taxonomy" id="408170"/>
    <lineage>
        <taxon>unclassified sequences</taxon>
        <taxon>metagenomes</taxon>
        <taxon>organismal metagenomes</taxon>
    </lineage>
</organism>
<protein>
    <submittedName>
        <fullName evidence="1">Pentapeptide</fullName>
    </submittedName>
</protein>